<dbReference type="FunFam" id="1.10.10.60:FF:000241">
    <property type="entry name" value="homeobox-leucine zipper protein ATHB-40"/>
    <property type="match status" value="1"/>
</dbReference>
<feature type="domain" description="Homeobox" evidence="13">
    <location>
        <begin position="45"/>
        <end position="105"/>
    </location>
</feature>
<feature type="compositionally biased region" description="Low complexity" evidence="12">
    <location>
        <begin position="162"/>
        <end position="179"/>
    </location>
</feature>
<keyword evidence="15" id="KW-1185">Reference proteome</keyword>
<evidence type="ECO:0000256" key="6">
    <source>
        <dbReference type="ARBA" id="ARBA00023242"/>
    </source>
</evidence>
<accession>A0AAQ3JMM5</accession>
<evidence type="ECO:0000256" key="2">
    <source>
        <dbReference type="ARBA" id="ARBA00023015"/>
    </source>
</evidence>
<keyword evidence="4 8" id="KW-0371">Homeobox</keyword>
<dbReference type="Proteomes" id="UP001327560">
    <property type="component" value="Chromosome 1"/>
</dbReference>
<protein>
    <recommendedName>
        <fullName evidence="10">Homeobox-leucine zipper protein</fullName>
    </recommendedName>
    <alternativeName>
        <fullName evidence="10">HD-ZIP protein</fullName>
    </alternativeName>
    <alternativeName>
        <fullName evidence="10">Homeodomain transcription factor</fullName>
    </alternativeName>
</protein>
<comment type="similarity">
    <text evidence="7 10">Belongs to the HD-ZIP homeobox family. Class I subfamily.</text>
</comment>
<dbReference type="PROSITE" id="PS00027">
    <property type="entry name" value="HOMEOBOX_1"/>
    <property type="match status" value="1"/>
</dbReference>
<dbReference type="InterPro" id="IPR045224">
    <property type="entry name" value="HDZip_class_I_plant"/>
</dbReference>
<name>A0AAQ3JMM5_9LILI</name>
<evidence type="ECO:0000256" key="1">
    <source>
        <dbReference type="ARBA" id="ARBA00004123"/>
    </source>
</evidence>
<dbReference type="SUPFAM" id="SSF46689">
    <property type="entry name" value="Homeodomain-like"/>
    <property type="match status" value="1"/>
</dbReference>
<evidence type="ECO:0000256" key="9">
    <source>
        <dbReference type="RuleBase" id="RU000682"/>
    </source>
</evidence>
<dbReference type="PANTHER" id="PTHR24326:SF527">
    <property type="entry name" value="HOMEOBOX-LEUCINE ZIPPER PROTEIN ATHB-40"/>
    <property type="match status" value="1"/>
</dbReference>
<feature type="coiled-coil region" evidence="11">
    <location>
        <begin position="97"/>
        <end position="152"/>
    </location>
</feature>
<comment type="subcellular location">
    <subcellularLocation>
        <location evidence="1 8 9">Nucleus</location>
    </subcellularLocation>
</comment>
<dbReference type="PANTHER" id="PTHR24326">
    <property type="entry name" value="HOMEOBOX-LEUCINE ZIPPER PROTEIN"/>
    <property type="match status" value="1"/>
</dbReference>
<evidence type="ECO:0000256" key="8">
    <source>
        <dbReference type="PROSITE-ProRule" id="PRU00108"/>
    </source>
</evidence>
<keyword evidence="6 8" id="KW-0539">Nucleus</keyword>
<organism evidence="14 15">
    <name type="scientific">Canna indica</name>
    <name type="common">Indian-shot</name>
    <dbReference type="NCBI Taxonomy" id="4628"/>
    <lineage>
        <taxon>Eukaryota</taxon>
        <taxon>Viridiplantae</taxon>
        <taxon>Streptophyta</taxon>
        <taxon>Embryophyta</taxon>
        <taxon>Tracheophyta</taxon>
        <taxon>Spermatophyta</taxon>
        <taxon>Magnoliopsida</taxon>
        <taxon>Liliopsida</taxon>
        <taxon>Zingiberales</taxon>
        <taxon>Cannaceae</taxon>
        <taxon>Canna</taxon>
    </lineage>
</organism>
<feature type="region of interest" description="Disordered" evidence="12">
    <location>
        <begin position="26"/>
        <end position="51"/>
    </location>
</feature>
<dbReference type="InterPro" id="IPR017970">
    <property type="entry name" value="Homeobox_CS"/>
</dbReference>
<dbReference type="InterPro" id="IPR001356">
    <property type="entry name" value="HD"/>
</dbReference>
<dbReference type="InterPro" id="IPR000047">
    <property type="entry name" value="HTH_motif"/>
</dbReference>
<dbReference type="SMART" id="SM00389">
    <property type="entry name" value="HOX"/>
    <property type="match status" value="1"/>
</dbReference>
<evidence type="ECO:0000256" key="11">
    <source>
        <dbReference type="SAM" id="Coils"/>
    </source>
</evidence>
<sequence>MSEITSMTRAAEDLLFSSFLASSEMPLGESKTTRRRRRKTKRDGDGDDAKKRRLTDAQLKFLEMSFQDERKLDAGRKVHLAGELGLDPKQVAVWFQNRRARHRNKQVEEAYAKLKTAHDAVVVEKCHLENEVFKLKEKLSKAEEEIKKLSSLGISTEGGAPGSSNSGADGSSPSSSFSAFSEQPLMGEFGVEEVDLMYMHEFNSYNNMMEWANFYGVV</sequence>
<gene>
    <name evidence="14" type="ORF">Cni_G01073</name>
</gene>
<evidence type="ECO:0000313" key="14">
    <source>
        <dbReference type="EMBL" id="WOK92382.1"/>
    </source>
</evidence>
<dbReference type="InterPro" id="IPR009057">
    <property type="entry name" value="Homeodomain-like_sf"/>
</dbReference>
<dbReference type="EMBL" id="CP136890">
    <property type="protein sequence ID" value="WOK92382.1"/>
    <property type="molecule type" value="Genomic_DNA"/>
</dbReference>
<dbReference type="GO" id="GO:0045893">
    <property type="term" value="P:positive regulation of DNA-templated transcription"/>
    <property type="evidence" value="ECO:0007669"/>
    <property type="project" value="TreeGrafter"/>
</dbReference>
<dbReference type="AlphaFoldDB" id="A0AAQ3JMM5"/>
<reference evidence="14 15" key="1">
    <citation type="submission" date="2023-10" db="EMBL/GenBank/DDBJ databases">
        <title>Chromosome-scale genome assembly provides insights into flower coloration mechanisms of Canna indica.</title>
        <authorList>
            <person name="Li C."/>
        </authorList>
    </citation>
    <scope>NUCLEOTIDE SEQUENCE [LARGE SCALE GENOMIC DNA]</scope>
    <source>
        <tissue evidence="14">Flower</tissue>
    </source>
</reference>
<dbReference type="Pfam" id="PF00046">
    <property type="entry name" value="Homeodomain"/>
    <property type="match status" value="1"/>
</dbReference>
<evidence type="ECO:0000256" key="10">
    <source>
        <dbReference type="RuleBase" id="RU369038"/>
    </source>
</evidence>
<evidence type="ECO:0000256" key="3">
    <source>
        <dbReference type="ARBA" id="ARBA00023125"/>
    </source>
</evidence>
<evidence type="ECO:0000313" key="15">
    <source>
        <dbReference type="Proteomes" id="UP001327560"/>
    </source>
</evidence>
<dbReference type="GO" id="GO:0043565">
    <property type="term" value="F:sequence-specific DNA binding"/>
    <property type="evidence" value="ECO:0007669"/>
    <property type="project" value="TreeGrafter"/>
</dbReference>
<keyword evidence="3 8" id="KW-0238">DNA-binding</keyword>
<evidence type="ECO:0000256" key="12">
    <source>
        <dbReference type="SAM" id="MobiDB-lite"/>
    </source>
</evidence>
<proteinExistence type="inferred from homology"/>
<dbReference type="Gene3D" id="1.10.10.60">
    <property type="entry name" value="Homeodomain-like"/>
    <property type="match status" value="1"/>
</dbReference>
<dbReference type="CDD" id="cd00086">
    <property type="entry name" value="homeodomain"/>
    <property type="match status" value="1"/>
</dbReference>
<dbReference type="GO" id="GO:0009725">
    <property type="term" value="P:response to hormone"/>
    <property type="evidence" value="ECO:0007669"/>
    <property type="project" value="UniProtKB-ARBA"/>
</dbReference>
<feature type="DNA-binding region" description="Homeobox" evidence="8">
    <location>
        <begin position="47"/>
        <end position="106"/>
    </location>
</feature>
<keyword evidence="5 10" id="KW-0804">Transcription</keyword>
<feature type="region of interest" description="Disordered" evidence="12">
    <location>
        <begin position="153"/>
        <end position="179"/>
    </location>
</feature>
<keyword evidence="11" id="KW-0175">Coiled coil</keyword>
<dbReference type="PROSITE" id="PS50071">
    <property type="entry name" value="HOMEOBOX_2"/>
    <property type="match status" value="1"/>
</dbReference>
<dbReference type="GO" id="GO:0005634">
    <property type="term" value="C:nucleus"/>
    <property type="evidence" value="ECO:0007669"/>
    <property type="project" value="UniProtKB-SubCell"/>
</dbReference>
<evidence type="ECO:0000256" key="7">
    <source>
        <dbReference type="ARBA" id="ARBA00025748"/>
    </source>
</evidence>
<dbReference type="GO" id="GO:0000981">
    <property type="term" value="F:DNA-binding transcription factor activity, RNA polymerase II-specific"/>
    <property type="evidence" value="ECO:0007669"/>
    <property type="project" value="UniProtKB-UniRule"/>
</dbReference>
<evidence type="ECO:0000256" key="4">
    <source>
        <dbReference type="ARBA" id="ARBA00023155"/>
    </source>
</evidence>
<evidence type="ECO:0000259" key="13">
    <source>
        <dbReference type="PROSITE" id="PS50071"/>
    </source>
</evidence>
<keyword evidence="2 10" id="KW-0805">Transcription regulation</keyword>
<comment type="function">
    <text evidence="10">Transcription factor.</text>
</comment>
<evidence type="ECO:0000256" key="5">
    <source>
        <dbReference type="ARBA" id="ARBA00023163"/>
    </source>
</evidence>
<dbReference type="PRINTS" id="PR00031">
    <property type="entry name" value="HTHREPRESSR"/>
</dbReference>